<dbReference type="PANTHER" id="PTHR21266:SF19">
    <property type="entry name" value="CHLOROPHYLLIDE A OXYGENASE, CHLOROPLASTIC"/>
    <property type="match status" value="1"/>
</dbReference>
<feature type="domain" description="Rieske" evidence="6">
    <location>
        <begin position="220"/>
        <end position="321"/>
    </location>
</feature>
<name>A0A7S4DRI0_9EUKA</name>
<proteinExistence type="predicted"/>
<feature type="chain" id="PRO_5031142236" description="Rieske domain-containing protein" evidence="5">
    <location>
        <begin position="26"/>
        <end position="517"/>
    </location>
</feature>
<gene>
    <name evidence="7" type="ORF">LGLO00237_LOCUS17549</name>
</gene>
<keyword evidence="4" id="KW-0411">Iron-sulfur</keyword>
<accession>A0A7S4DRI0</accession>
<dbReference type="AlphaFoldDB" id="A0A7S4DRI0"/>
<evidence type="ECO:0000256" key="2">
    <source>
        <dbReference type="ARBA" id="ARBA00022723"/>
    </source>
</evidence>
<keyword evidence="3" id="KW-0408">Iron</keyword>
<dbReference type="InterPro" id="IPR017941">
    <property type="entry name" value="Rieske_2Fe-2S"/>
</dbReference>
<feature type="signal peptide" evidence="5">
    <location>
        <begin position="1"/>
        <end position="25"/>
    </location>
</feature>
<sequence length="517" mass="55777">MRRHTRSLATGGLAIAVIVMVSSHAARERLGGVPTVRGLSSREARMAAPRLLRGPRGLRAASLVARGASGDTCEVGAAEKAVASSWNGMKELADVAERLSRADLSSPEDIADLVRRNEKVLNLLQEVDTEINFALGCIMPEGVPSATAGEPRVVYREGVGASQGGVPKRGDNEERQIEELLKMRTMLKQELLPVAEQIESLRDHLPGKYRDSTRQSTNYWFPASFSSKLPNNELKGVELFGKPWVLYRDAQGNVGCIKDQCAHRACPLSLGKVVDGLVECPYHGWQFDSQGDCKKMPSTRMCKGIGIDALPVVESDGLIWVWAGKTAPFPEEPPILGEKVEGGGVEAELETEIALDHALVSSSLESLAREPPLHFERLKDELPLPDQISYHAKKWLAGDLTPVLQAQGYLPESSGVMVSHLSIAGRANPTGDQNTAMSAGGLAAGLAAEGKSEGGGRMYQLHAAVPIRPGRTRLLYRMSVDTNGLGLANLLPVSRNLWANLATRCLEHGVQMVEGKK</sequence>
<dbReference type="PROSITE" id="PS51296">
    <property type="entry name" value="RIESKE"/>
    <property type="match status" value="1"/>
</dbReference>
<evidence type="ECO:0000256" key="5">
    <source>
        <dbReference type="SAM" id="SignalP"/>
    </source>
</evidence>
<evidence type="ECO:0000259" key="6">
    <source>
        <dbReference type="PROSITE" id="PS51296"/>
    </source>
</evidence>
<dbReference type="GO" id="GO:0051537">
    <property type="term" value="F:2 iron, 2 sulfur cluster binding"/>
    <property type="evidence" value="ECO:0007669"/>
    <property type="project" value="UniProtKB-KW"/>
</dbReference>
<dbReference type="GO" id="GO:0016491">
    <property type="term" value="F:oxidoreductase activity"/>
    <property type="evidence" value="ECO:0007669"/>
    <property type="project" value="TreeGrafter"/>
</dbReference>
<dbReference type="GO" id="GO:0005737">
    <property type="term" value="C:cytoplasm"/>
    <property type="evidence" value="ECO:0007669"/>
    <property type="project" value="TreeGrafter"/>
</dbReference>
<dbReference type="InterPro" id="IPR036922">
    <property type="entry name" value="Rieske_2Fe-2S_sf"/>
</dbReference>
<dbReference type="Pfam" id="PF00355">
    <property type="entry name" value="Rieske"/>
    <property type="match status" value="1"/>
</dbReference>
<dbReference type="GO" id="GO:0046872">
    <property type="term" value="F:metal ion binding"/>
    <property type="evidence" value="ECO:0007669"/>
    <property type="project" value="UniProtKB-KW"/>
</dbReference>
<organism evidence="7">
    <name type="scientific">Lotharella globosa</name>
    <dbReference type="NCBI Taxonomy" id="91324"/>
    <lineage>
        <taxon>Eukaryota</taxon>
        <taxon>Sar</taxon>
        <taxon>Rhizaria</taxon>
        <taxon>Cercozoa</taxon>
        <taxon>Chlorarachniophyceae</taxon>
        <taxon>Lotharella</taxon>
    </lineage>
</organism>
<dbReference type="EMBL" id="HBIV01024436">
    <property type="protein sequence ID" value="CAE0665943.1"/>
    <property type="molecule type" value="Transcribed_RNA"/>
</dbReference>
<evidence type="ECO:0000256" key="4">
    <source>
        <dbReference type="ARBA" id="ARBA00023014"/>
    </source>
</evidence>
<evidence type="ECO:0000256" key="3">
    <source>
        <dbReference type="ARBA" id="ARBA00023004"/>
    </source>
</evidence>
<evidence type="ECO:0000313" key="7">
    <source>
        <dbReference type="EMBL" id="CAE0665943.1"/>
    </source>
</evidence>
<keyword evidence="1" id="KW-0001">2Fe-2S</keyword>
<dbReference type="InterPro" id="IPR050584">
    <property type="entry name" value="Cholesterol_7-desaturase"/>
</dbReference>
<protein>
    <recommendedName>
        <fullName evidence="6">Rieske domain-containing protein</fullName>
    </recommendedName>
</protein>
<evidence type="ECO:0000256" key="1">
    <source>
        <dbReference type="ARBA" id="ARBA00022714"/>
    </source>
</evidence>
<keyword evidence="2" id="KW-0479">Metal-binding</keyword>
<dbReference type="SUPFAM" id="SSF50022">
    <property type="entry name" value="ISP domain"/>
    <property type="match status" value="1"/>
</dbReference>
<reference evidence="7" key="1">
    <citation type="submission" date="2021-01" db="EMBL/GenBank/DDBJ databases">
        <authorList>
            <person name="Corre E."/>
            <person name="Pelletier E."/>
            <person name="Niang G."/>
            <person name="Scheremetjew M."/>
            <person name="Finn R."/>
            <person name="Kale V."/>
            <person name="Holt S."/>
            <person name="Cochrane G."/>
            <person name="Meng A."/>
            <person name="Brown T."/>
            <person name="Cohen L."/>
        </authorList>
    </citation>
    <scope>NUCLEOTIDE SEQUENCE</scope>
    <source>
        <strain evidence="7">CCCM811</strain>
    </source>
</reference>
<keyword evidence="5" id="KW-0732">Signal</keyword>
<dbReference type="PANTHER" id="PTHR21266">
    <property type="entry name" value="IRON-SULFUR DOMAIN CONTAINING PROTEIN"/>
    <property type="match status" value="1"/>
</dbReference>
<dbReference type="Gene3D" id="2.102.10.10">
    <property type="entry name" value="Rieske [2Fe-2S] iron-sulphur domain"/>
    <property type="match status" value="1"/>
</dbReference>